<feature type="compositionally biased region" description="Basic residues" evidence="1">
    <location>
        <begin position="393"/>
        <end position="413"/>
    </location>
</feature>
<gene>
    <name evidence="2" type="ORF">SCF082_LOCUS42967</name>
</gene>
<organism evidence="2 3">
    <name type="scientific">Durusdinium trenchii</name>
    <dbReference type="NCBI Taxonomy" id="1381693"/>
    <lineage>
        <taxon>Eukaryota</taxon>
        <taxon>Sar</taxon>
        <taxon>Alveolata</taxon>
        <taxon>Dinophyceae</taxon>
        <taxon>Suessiales</taxon>
        <taxon>Symbiodiniaceae</taxon>
        <taxon>Durusdinium</taxon>
    </lineage>
</organism>
<sequence length="466" mass="51427">MAYEEDAQFKAFGPDTPATRLQEVMTKTLGDSRLVELAHQRAKDIIRTPKQGQFSNTAIMQRILASDILEARKMNTVKVAASTKVQAGTNRTELNSINALMKASTHNLPKSMQAIMLPQGVTSQWPSPTPHGLWQSAAATQWLFNYWPKAGTFPRGVTCNSAWQSILATPGTCVAQRSTASIMRVVASAEFSFLAWEMAVEQSDTGETIYVMKPSRQHLVWKSIVDLDDWAAIPTEPTLANVFQGPVGWRRSGEPMSLPMALCLAGTPITVQQIKDLIVLLGGDPVRGVPSRQHCEDILFQMLFNPEDLQEAKTKAEQYVSAKKPNEDIDSEFSEVLSELGHDENNQQDLKDLKVKRRKARLKRKADDPEGFQQALKALDPPPVDYAGAAPKKDRKRKKRSRSRSKSKSKSKPARLSSGSVHSGSGALERAKVLESFGLAAPTKPKSDFEGARFVGEKSRSKLDSN</sequence>
<protein>
    <submittedName>
        <fullName evidence="2">Uncharacterized protein</fullName>
    </submittedName>
</protein>
<comment type="caution">
    <text evidence="2">The sequence shown here is derived from an EMBL/GenBank/DDBJ whole genome shotgun (WGS) entry which is preliminary data.</text>
</comment>
<reference evidence="2 3" key="1">
    <citation type="submission" date="2024-02" db="EMBL/GenBank/DDBJ databases">
        <authorList>
            <person name="Chen Y."/>
            <person name="Shah S."/>
            <person name="Dougan E. K."/>
            <person name="Thang M."/>
            <person name="Chan C."/>
        </authorList>
    </citation>
    <scope>NUCLEOTIDE SEQUENCE [LARGE SCALE GENOMIC DNA]</scope>
</reference>
<evidence type="ECO:0000313" key="2">
    <source>
        <dbReference type="EMBL" id="CAK9091200.1"/>
    </source>
</evidence>
<keyword evidence="3" id="KW-1185">Reference proteome</keyword>
<feature type="compositionally biased region" description="Basic and acidic residues" evidence="1">
    <location>
        <begin position="445"/>
        <end position="466"/>
    </location>
</feature>
<accession>A0ABP0QSE5</accession>
<feature type="region of interest" description="Disordered" evidence="1">
    <location>
        <begin position="361"/>
        <end position="466"/>
    </location>
</feature>
<proteinExistence type="predicted"/>
<evidence type="ECO:0000313" key="3">
    <source>
        <dbReference type="Proteomes" id="UP001642464"/>
    </source>
</evidence>
<name>A0ABP0QSE5_9DINO</name>
<dbReference type="EMBL" id="CAXAMM010040117">
    <property type="protein sequence ID" value="CAK9091200.1"/>
    <property type="molecule type" value="Genomic_DNA"/>
</dbReference>
<dbReference type="Proteomes" id="UP001642464">
    <property type="component" value="Unassembled WGS sequence"/>
</dbReference>
<evidence type="ECO:0000256" key="1">
    <source>
        <dbReference type="SAM" id="MobiDB-lite"/>
    </source>
</evidence>